<organism evidence="1">
    <name type="scientific">marine sediment metagenome</name>
    <dbReference type="NCBI Taxonomy" id="412755"/>
    <lineage>
        <taxon>unclassified sequences</taxon>
        <taxon>metagenomes</taxon>
        <taxon>ecological metagenomes</taxon>
    </lineage>
</organism>
<evidence type="ECO:0000313" key="1">
    <source>
        <dbReference type="EMBL" id="KKL85552.1"/>
    </source>
</evidence>
<protein>
    <submittedName>
        <fullName evidence="1">Uncharacterized protein</fullName>
    </submittedName>
</protein>
<dbReference type="AlphaFoldDB" id="A0A0F9IDS2"/>
<proteinExistence type="predicted"/>
<reference evidence="1" key="1">
    <citation type="journal article" date="2015" name="Nature">
        <title>Complex archaea that bridge the gap between prokaryotes and eukaryotes.</title>
        <authorList>
            <person name="Spang A."/>
            <person name="Saw J.H."/>
            <person name="Jorgensen S.L."/>
            <person name="Zaremba-Niedzwiedzka K."/>
            <person name="Martijn J."/>
            <person name="Lind A.E."/>
            <person name="van Eijk R."/>
            <person name="Schleper C."/>
            <person name="Guy L."/>
            <person name="Ettema T.J."/>
        </authorList>
    </citation>
    <scope>NUCLEOTIDE SEQUENCE</scope>
</reference>
<dbReference type="EMBL" id="LAZR01021373">
    <property type="protein sequence ID" value="KKL85552.1"/>
    <property type="molecule type" value="Genomic_DNA"/>
</dbReference>
<sequence>MKTKQEEIRDTIKEYLRLAHTEGSQCEKWKLETDTDSLMKCLAALGVVIKVERGHDSDCATHNEPAYPNGECDCVVLPVGCVAVEELI</sequence>
<gene>
    <name evidence="1" type="ORF">LCGC14_1953590</name>
</gene>
<comment type="caution">
    <text evidence="1">The sequence shown here is derived from an EMBL/GenBank/DDBJ whole genome shotgun (WGS) entry which is preliminary data.</text>
</comment>
<accession>A0A0F9IDS2</accession>
<name>A0A0F9IDS2_9ZZZZ</name>